<accession>D2U8N0</accession>
<feature type="chain" id="PRO_5003037937" description="DUF4189 domain-containing protein" evidence="1">
    <location>
        <begin position="21"/>
        <end position="169"/>
    </location>
</feature>
<dbReference type="InterPro" id="IPR025240">
    <property type="entry name" value="DUF4189"/>
</dbReference>
<dbReference type="STRING" id="380358.XALC_1866"/>
<organism evidence="3 4">
    <name type="scientific">Xanthomonas albilineans (strain GPE PC73 / CFBP 7063)</name>
    <dbReference type="NCBI Taxonomy" id="380358"/>
    <lineage>
        <taxon>Bacteria</taxon>
        <taxon>Pseudomonadati</taxon>
        <taxon>Pseudomonadota</taxon>
        <taxon>Gammaproteobacteria</taxon>
        <taxon>Lysobacterales</taxon>
        <taxon>Lysobacteraceae</taxon>
        <taxon>Xanthomonas</taxon>
    </lineage>
</organism>
<dbReference type="Pfam" id="PF13827">
    <property type="entry name" value="DUF4189"/>
    <property type="match status" value="1"/>
</dbReference>
<feature type="signal peptide" evidence="1">
    <location>
        <begin position="1"/>
        <end position="20"/>
    </location>
</feature>
<keyword evidence="1" id="KW-0732">Signal</keyword>
<dbReference type="GeneID" id="57877172"/>
<protein>
    <recommendedName>
        <fullName evidence="2">DUF4189 domain-containing protein</fullName>
    </recommendedName>
</protein>
<dbReference type="Proteomes" id="UP000001890">
    <property type="component" value="Chromosome"/>
</dbReference>
<evidence type="ECO:0000259" key="2">
    <source>
        <dbReference type="Pfam" id="PF13827"/>
    </source>
</evidence>
<dbReference type="eggNOG" id="ENOG5034C6E">
    <property type="taxonomic scope" value="Bacteria"/>
</dbReference>
<reference evidence="3 4" key="1">
    <citation type="journal article" date="2009" name="BMC Genomics">
        <title>The complete genome sequence of Xanthomonas albilineans provides new insights into the reductive genome evolution of the xylem-limited Xanthomonadaceae.</title>
        <authorList>
            <person name="Pieretti I."/>
            <person name="Royer M."/>
            <person name="Barbe V."/>
            <person name="Carrere S."/>
            <person name="Koebnik R."/>
            <person name="Cociancich S."/>
            <person name="Couloux A."/>
            <person name="Darrasse A."/>
            <person name="Gouzy J."/>
            <person name="Jacques M.A."/>
            <person name="Lauber E."/>
            <person name="Manceau C."/>
            <person name="Mangenot S."/>
            <person name="Poussier S."/>
            <person name="Segurens B."/>
            <person name="Szurek B."/>
            <person name="Verdier V."/>
            <person name="Arlat M."/>
            <person name="Rott P."/>
        </authorList>
    </citation>
    <scope>NUCLEOTIDE SEQUENCE [LARGE SCALE GENOMIC DNA]</scope>
    <source>
        <strain evidence="4">GPE PC73 / CFBP 7063</strain>
    </source>
</reference>
<feature type="domain" description="DUF4189" evidence="2">
    <location>
        <begin position="63"/>
        <end position="161"/>
    </location>
</feature>
<evidence type="ECO:0000256" key="1">
    <source>
        <dbReference type="SAM" id="SignalP"/>
    </source>
</evidence>
<dbReference type="RefSeq" id="WP_012916357.1">
    <property type="nucleotide sequence ID" value="NC_013722.1"/>
</dbReference>
<gene>
    <name evidence="3" type="ordered locus">XALc_1866</name>
</gene>
<dbReference type="EMBL" id="FP565176">
    <property type="protein sequence ID" value="CBA16356.1"/>
    <property type="molecule type" value="Genomic_DNA"/>
</dbReference>
<evidence type="ECO:0000313" key="3">
    <source>
        <dbReference type="EMBL" id="CBA16356.1"/>
    </source>
</evidence>
<keyword evidence="4" id="KW-1185">Reference proteome</keyword>
<proteinExistence type="predicted"/>
<name>D2U8N0_XANAP</name>
<dbReference type="KEGG" id="xal:XALC_1866"/>
<sequence length="169" mass="18271">MKNAAFLTITTLLFSMNAYAEGGCPPGQLPAQANGNMASCVPIPQDNPVQQQPRPTGKWLKTWGAIAADDGDDFGISTGKMSKEDAENDATINCERGIEKKCHVIQAYKNQCVAVAEPQKKGSVIRSIESGPSIDEISNRAIVNCEKKNPGSKCTIGYTDCTKQIFQRF</sequence>
<dbReference type="AlphaFoldDB" id="D2U8N0"/>
<evidence type="ECO:0000313" key="4">
    <source>
        <dbReference type="Proteomes" id="UP000001890"/>
    </source>
</evidence>